<dbReference type="OrthoDB" id="9802263at2"/>
<dbReference type="Proteomes" id="UP000249842">
    <property type="component" value="Unassembled WGS sequence"/>
</dbReference>
<dbReference type="GO" id="GO:0043565">
    <property type="term" value="F:sequence-specific DNA binding"/>
    <property type="evidence" value="ECO:0007669"/>
    <property type="project" value="InterPro"/>
</dbReference>
<dbReference type="Pfam" id="PF06719">
    <property type="entry name" value="AraC_N"/>
    <property type="match status" value="1"/>
</dbReference>
<keyword evidence="5" id="KW-1185">Reference proteome</keyword>
<keyword evidence="2" id="KW-0804">Transcription</keyword>
<feature type="domain" description="HTH araC/xylS-type" evidence="3">
    <location>
        <begin position="189"/>
        <end position="286"/>
    </location>
</feature>
<proteinExistence type="predicted"/>
<dbReference type="PROSITE" id="PS01124">
    <property type="entry name" value="HTH_ARAC_FAMILY_2"/>
    <property type="match status" value="1"/>
</dbReference>
<evidence type="ECO:0000259" key="3">
    <source>
        <dbReference type="PROSITE" id="PS01124"/>
    </source>
</evidence>
<keyword evidence="1" id="KW-0805">Transcription regulation</keyword>
<evidence type="ECO:0000256" key="1">
    <source>
        <dbReference type="ARBA" id="ARBA00023015"/>
    </source>
</evidence>
<evidence type="ECO:0000313" key="5">
    <source>
        <dbReference type="Proteomes" id="UP000249842"/>
    </source>
</evidence>
<gene>
    <name evidence="4" type="ORF">DJ021_17555</name>
</gene>
<dbReference type="PANTHER" id="PTHR43436">
    <property type="entry name" value="ARAC-FAMILY TRANSCRIPTIONAL REGULATOR"/>
    <property type="match status" value="1"/>
</dbReference>
<dbReference type="Pfam" id="PF12833">
    <property type="entry name" value="HTH_18"/>
    <property type="match status" value="1"/>
</dbReference>
<organism evidence="4 5">
    <name type="scientific">Phenylobacterium hankyongense</name>
    <dbReference type="NCBI Taxonomy" id="1813876"/>
    <lineage>
        <taxon>Bacteria</taxon>
        <taxon>Pseudomonadati</taxon>
        <taxon>Pseudomonadota</taxon>
        <taxon>Alphaproteobacteria</taxon>
        <taxon>Caulobacterales</taxon>
        <taxon>Caulobacteraceae</taxon>
        <taxon>Phenylobacterium</taxon>
    </lineage>
</organism>
<dbReference type="SUPFAM" id="SSF46689">
    <property type="entry name" value="Homeodomain-like"/>
    <property type="match status" value="2"/>
</dbReference>
<dbReference type="Gene3D" id="1.10.10.60">
    <property type="entry name" value="Homeodomain-like"/>
    <property type="match status" value="2"/>
</dbReference>
<name>A0A328B3L5_9CAUL</name>
<dbReference type="AlphaFoldDB" id="A0A328B3L5"/>
<sequence>MQAHLDELLALAIRHARDERITAIPRVSINLGHGPTQPLPGVVRPMLCLVLQGAKEVTVGDRLLRYDPACYFIASVELAASGRVTEASRERPYVSLSLALDPEALAALIPNVDDPARSETGVQGFGVSPVTADLVDAWLRLLSLLETPRDIRVLAPMLEREILYRLLQGPQAEVLRQVARADSRLSRVRRAIAWIRGHYDQQLRIAALAELAGMSPASLHRHFKAVTAMSPLQFQKSLRLQHARRLLMADQDAARAGYAVGYESASQFSREYARLFGAPPVRDAMRLRGDAAALAEVVDGA</sequence>
<dbReference type="InterPro" id="IPR009594">
    <property type="entry name" value="Tscrpt_reg_HTH_AraC_N"/>
</dbReference>
<protein>
    <submittedName>
        <fullName evidence="4">AraC family transcriptional regulator</fullName>
    </submittedName>
</protein>
<dbReference type="EMBL" id="QFYP01000001">
    <property type="protein sequence ID" value="RAK61479.1"/>
    <property type="molecule type" value="Genomic_DNA"/>
</dbReference>
<comment type="caution">
    <text evidence="4">The sequence shown here is derived from an EMBL/GenBank/DDBJ whole genome shotgun (WGS) entry which is preliminary data.</text>
</comment>
<dbReference type="GO" id="GO:0003700">
    <property type="term" value="F:DNA-binding transcription factor activity"/>
    <property type="evidence" value="ECO:0007669"/>
    <property type="project" value="InterPro"/>
</dbReference>
<dbReference type="InterPro" id="IPR009057">
    <property type="entry name" value="Homeodomain-like_sf"/>
</dbReference>
<dbReference type="RefSeq" id="WP_111458770.1">
    <property type="nucleotide sequence ID" value="NZ_QFYP01000001.1"/>
</dbReference>
<dbReference type="PANTHER" id="PTHR43436:SF1">
    <property type="entry name" value="TRANSCRIPTIONAL REGULATORY PROTEIN"/>
    <property type="match status" value="1"/>
</dbReference>
<evidence type="ECO:0000256" key="2">
    <source>
        <dbReference type="ARBA" id="ARBA00023163"/>
    </source>
</evidence>
<evidence type="ECO:0000313" key="4">
    <source>
        <dbReference type="EMBL" id="RAK61479.1"/>
    </source>
</evidence>
<accession>A0A328B3L5</accession>
<reference evidence="5" key="1">
    <citation type="submission" date="2018-05" db="EMBL/GenBank/DDBJ databases">
        <authorList>
            <person name="Li X."/>
        </authorList>
    </citation>
    <scope>NUCLEOTIDE SEQUENCE [LARGE SCALE GENOMIC DNA]</scope>
    <source>
        <strain evidence="5">HKS-05</strain>
    </source>
</reference>
<dbReference type="SMART" id="SM00342">
    <property type="entry name" value="HTH_ARAC"/>
    <property type="match status" value="1"/>
</dbReference>
<dbReference type="InterPro" id="IPR018060">
    <property type="entry name" value="HTH_AraC"/>
</dbReference>